<dbReference type="Gene3D" id="3.30.70.1230">
    <property type="entry name" value="Nucleotide cyclase"/>
    <property type="match status" value="1"/>
</dbReference>
<dbReference type="SUPFAM" id="SSF55073">
    <property type="entry name" value="Nucleotide cyclase"/>
    <property type="match status" value="1"/>
</dbReference>
<dbReference type="PANTHER" id="PTHR34296">
    <property type="entry name" value="TRANSCRIPTIONAL ACTIVATOR PROTEIN MED"/>
    <property type="match status" value="1"/>
</dbReference>
<dbReference type="Gene3D" id="3.40.50.2300">
    <property type="match status" value="1"/>
</dbReference>
<dbReference type="VEuPathDB" id="TriTrypDB:BSAL_72430"/>
<feature type="compositionally biased region" description="Low complexity" evidence="6">
    <location>
        <begin position="1113"/>
        <end position="1125"/>
    </location>
</feature>
<keyword evidence="3" id="KW-0732">Signal</keyword>
<feature type="region of interest" description="Disordered" evidence="6">
    <location>
        <begin position="1084"/>
        <end position="1125"/>
    </location>
</feature>
<feature type="domain" description="Guanylate cyclase" evidence="7">
    <location>
        <begin position="754"/>
        <end position="890"/>
    </location>
</feature>
<proteinExistence type="predicted"/>
<keyword evidence="4" id="KW-0472">Membrane</keyword>
<dbReference type="Pfam" id="PF02608">
    <property type="entry name" value="Bmp"/>
    <property type="match status" value="1"/>
</dbReference>
<dbReference type="InterPro" id="IPR029787">
    <property type="entry name" value="Nucleotide_cyclase"/>
</dbReference>
<protein>
    <submittedName>
        <fullName evidence="8">Basic membrane lipoprotein, putative</fullName>
    </submittedName>
</protein>
<dbReference type="InterPro" id="IPR050957">
    <property type="entry name" value="BMP_lipoprotein"/>
</dbReference>
<evidence type="ECO:0000256" key="1">
    <source>
        <dbReference type="ARBA" id="ARBA00004236"/>
    </source>
</evidence>
<reference evidence="9" key="1">
    <citation type="submission" date="2015-09" db="EMBL/GenBank/DDBJ databases">
        <authorList>
            <consortium name="Pathogen Informatics"/>
        </authorList>
    </citation>
    <scope>NUCLEOTIDE SEQUENCE [LARGE SCALE GENOMIC DNA]</scope>
    <source>
        <strain evidence="9">Lake Konstanz</strain>
    </source>
</reference>
<accession>A0A0S4J2R5</accession>
<comment type="subcellular location">
    <subcellularLocation>
        <location evidence="1">Cell membrane</location>
    </subcellularLocation>
</comment>
<feature type="region of interest" description="Disordered" evidence="6">
    <location>
        <begin position="1160"/>
        <end position="1202"/>
    </location>
</feature>
<dbReference type="GO" id="GO:0005886">
    <property type="term" value="C:plasma membrane"/>
    <property type="evidence" value="ECO:0007669"/>
    <property type="project" value="UniProtKB-SubCell"/>
</dbReference>
<keyword evidence="5 8" id="KW-0449">Lipoprotein</keyword>
<dbReference type="GO" id="GO:0035556">
    <property type="term" value="P:intracellular signal transduction"/>
    <property type="evidence" value="ECO:0007669"/>
    <property type="project" value="InterPro"/>
</dbReference>
<dbReference type="AlphaFoldDB" id="A0A0S4J2R5"/>
<keyword evidence="9" id="KW-1185">Reference proteome</keyword>
<dbReference type="PANTHER" id="PTHR34296:SF2">
    <property type="entry name" value="ABC TRANSPORTER GUANOSINE-BINDING PROTEIN NUPN"/>
    <property type="match status" value="1"/>
</dbReference>
<evidence type="ECO:0000256" key="5">
    <source>
        <dbReference type="ARBA" id="ARBA00023288"/>
    </source>
</evidence>
<dbReference type="EMBL" id="CYKH01000585">
    <property type="protein sequence ID" value="CUG06369.1"/>
    <property type="molecule type" value="Genomic_DNA"/>
</dbReference>
<dbReference type="InterPro" id="IPR001054">
    <property type="entry name" value="A/G_cyclase"/>
</dbReference>
<organism evidence="8 9">
    <name type="scientific">Bodo saltans</name>
    <name type="common">Flagellated protozoan</name>
    <dbReference type="NCBI Taxonomy" id="75058"/>
    <lineage>
        <taxon>Eukaryota</taxon>
        <taxon>Discoba</taxon>
        <taxon>Euglenozoa</taxon>
        <taxon>Kinetoplastea</taxon>
        <taxon>Metakinetoplastina</taxon>
        <taxon>Eubodonida</taxon>
        <taxon>Bodonidae</taxon>
        <taxon>Bodo</taxon>
    </lineage>
</organism>
<dbReference type="PROSITE" id="PS50125">
    <property type="entry name" value="GUANYLATE_CYCLASE_2"/>
    <property type="match status" value="1"/>
</dbReference>
<evidence type="ECO:0000256" key="6">
    <source>
        <dbReference type="SAM" id="MobiDB-lite"/>
    </source>
</evidence>
<sequence length="1202" mass="127195">MDTQTTDSLAAALRPLFHVVASASLVGPIFLVAQQLVPNLTITVMDPVDVPDSLANRTQVIALRDDQVGFLAGVVAGAQSISGSVAYVGGPRGSAINNMRAGFFNGVISVCPSCAILVTNLLAFSRLAINDTAITAAVRTRGPDVVWCAGGSGGSAVLTDLALASVAVIGVDADEFTTTLATYANTTSATFLLTSSMKLSGTAAGVAVRGLIADPKSYVLQNRIIGAPDNVIALAPCHTSCSRWSGRANDSAKLTQTGLQSGRQSTGVNIDTGAITFDRKETSISVIRPPISAAQQVDLVPGYVQVVSCWGLMVIFDGQWNRLATYDDSLMTVVPILIVDPPTPVAPVLGGGYTLVVVTVNNATGQEAIILTGGVQHSVVANRSFSLMTACQAPGTCTDRASWRRINSSVAADDTGLTVPPMMYHAASSRPGTNTFYVAGGRTSNGTMLQAMWRVQCTLANNSTTQVLCIWSMLNTRLPSVETLFNFTLALWLNNPAVPWREDPLDIFVLAGGGARILMWSTPFDEASLGWVDDSAALNALGLTARQRPCVYRHDARVIVLLGLGGSGESVFLLPDKSLTSAARLFVDVREGMIPSVLTTLTQDTLSCDVLQPDVEVTPTSVAFSGWDTSLLHAAYRQVFMVDMNGSTSTAGLLGYSMPVISCDAKRHLVRSSTLEQCVICPSNVVENDVCPPPSAVRDDGDGNNLSTGSIIGIVAGVIVAFVLGLLAGGMALGVGIPLHHLRTVPPPLQFPLAFVFVALANTSKSWQREAQSAAMRVKHFRAAVSSVAAKHSCYEVRILGDSCLLVASKPQDALQFSLALLSLRRDSSRVNDATDNSVGLMRRTWHRLRPQGDTWPEDLPVRIVVHYGSRVEIRTSHNGMYDYFGPDVDETIAARWCVDGALREVAISGAAQAALANAKVELSKQKDVALSESVGSSSYKILRCVHDSGLRKHPSATEIIVNGGAVPMSVMPTASIDDIKVDLPDFTMEDDVDIGGMSMAMERKNGDRSHPAPGGTLQSSTPRGASSQVPVDPMHVLNAIESQQLTQIVSWALEAAAAPLPEQQRAKFLKRLCHQNIVTYDAVPPPTASKTHNAGANASGGGRTTPSQAKVSSTSLSSSTATATTGGALHKVAASLLRQMDTLELRTILTHLSTNADEGQRLVSDAPDEWETSAPQRPRSRSTGSKGTPLQRAASTGREDW</sequence>
<keyword evidence="2" id="KW-1003">Cell membrane</keyword>
<gene>
    <name evidence="8" type="ORF">BSAL_72430</name>
</gene>
<evidence type="ECO:0000313" key="9">
    <source>
        <dbReference type="Proteomes" id="UP000051952"/>
    </source>
</evidence>
<dbReference type="Proteomes" id="UP000051952">
    <property type="component" value="Unassembled WGS sequence"/>
</dbReference>
<evidence type="ECO:0000313" key="8">
    <source>
        <dbReference type="EMBL" id="CUG06369.1"/>
    </source>
</evidence>
<feature type="region of interest" description="Disordered" evidence="6">
    <location>
        <begin position="1003"/>
        <end position="1031"/>
    </location>
</feature>
<evidence type="ECO:0000259" key="7">
    <source>
        <dbReference type="PROSITE" id="PS50125"/>
    </source>
</evidence>
<feature type="compositionally biased region" description="Polar residues" evidence="6">
    <location>
        <begin position="1017"/>
        <end position="1030"/>
    </location>
</feature>
<evidence type="ECO:0000256" key="4">
    <source>
        <dbReference type="ARBA" id="ARBA00023136"/>
    </source>
</evidence>
<evidence type="ECO:0000256" key="2">
    <source>
        <dbReference type="ARBA" id="ARBA00022475"/>
    </source>
</evidence>
<dbReference type="GO" id="GO:0009190">
    <property type="term" value="P:cyclic nucleotide biosynthetic process"/>
    <property type="evidence" value="ECO:0007669"/>
    <property type="project" value="InterPro"/>
</dbReference>
<dbReference type="OrthoDB" id="2156435at2759"/>
<name>A0A0S4J2R5_BODSA</name>
<dbReference type="Pfam" id="PF00211">
    <property type="entry name" value="Guanylate_cyc"/>
    <property type="match status" value="1"/>
</dbReference>
<evidence type="ECO:0000256" key="3">
    <source>
        <dbReference type="ARBA" id="ARBA00022729"/>
    </source>
</evidence>
<dbReference type="InterPro" id="IPR003760">
    <property type="entry name" value="PnrA-like"/>
</dbReference>